<keyword evidence="4" id="KW-1185">Reference proteome</keyword>
<dbReference type="EMBL" id="JAAQHG020000021">
    <property type="protein sequence ID" value="KAL1585109.1"/>
    <property type="molecule type" value="Genomic_DNA"/>
</dbReference>
<dbReference type="GO" id="GO:0005524">
    <property type="term" value="F:ATP binding"/>
    <property type="evidence" value="ECO:0007669"/>
    <property type="project" value="InterPro"/>
</dbReference>
<name>A0AB34KPV9_9PEZI</name>
<dbReference type="InterPro" id="IPR011009">
    <property type="entry name" value="Kinase-like_dom_sf"/>
</dbReference>
<dbReference type="PANTHER" id="PTHR44305">
    <property type="entry name" value="SI:DKEY-192D15.2-RELATED"/>
    <property type="match status" value="1"/>
</dbReference>
<dbReference type="Pfam" id="PF00069">
    <property type="entry name" value="Pkinase"/>
    <property type="match status" value="1"/>
</dbReference>
<evidence type="ECO:0000313" key="3">
    <source>
        <dbReference type="EMBL" id="KAL1585109.1"/>
    </source>
</evidence>
<dbReference type="Gene3D" id="1.10.510.10">
    <property type="entry name" value="Transferase(Phosphotransferase) domain 1"/>
    <property type="match status" value="2"/>
</dbReference>
<feature type="compositionally biased region" description="Low complexity" evidence="1">
    <location>
        <begin position="452"/>
        <end position="478"/>
    </location>
</feature>
<dbReference type="GO" id="GO:0004672">
    <property type="term" value="F:protein kinase activity"/>
    <property type="evidence" value="ECO:0007669"/>
    <property type="project" value="InterPro"/>
</dbReference>
<dbReference type="InterPro" id="IPR053083">
    <property type="entry name" value="TF_kinase-domain_protein"/>
</dbReference>
<comment type="caution">
    <text evidence="3">The sequence shown here is derived from an EMBL/GenBank/DDBJ whole genome shotgun (WGS) entry which is preliminary data.</text>
</comment>
<dbReference type="SMART" id="SM00220">
    <property type="entry name" value="S_TKc"/>
    <property type="match status" value="1"/>
</dbReference>
<feature type="compositionally biased region" description="Polar residues" evidence="1">
    <location>
        <begin position="402"/>
        <end position="415"/>
    </location>
</feature>
<evidence type="ECO:0000259" key="2">
    <source>
        <dbReference type="PROSITE" id="PS50011"/>
    </source>
</evidence>
<evidence type="ECO:0000313" key="4">
    <source>
        <dbReference type="Proteomes" id="UP000803884"/>
    </source>
</evidence>
<feature type="compositionally biased region" description="Gly residues" evidence="1">
    <location>
        <begin position="706"/>
        <end position="717"/>
    </location>
</feature>
<feature type="region of interest" description="Disordered" evidence="1">
    <location>
        <begin position="377"/>
        <end position="415"/>
    </location>
</feature>
<gene>
    <name evidence="3" type="ORF">WHR41_06430</name>
</gene>
<feature type="region of interest" description="Disordered" evidence="1">
    <location>
        <begin position="706"/>
        <end position="733"/>
    </location>
</feature>
<feature type="compositionally biased region" description="Acidic residues" evidence="1">
    <location>
        <begin position="718"/>
        <end position="729"/>
    </location>
</feature>
<sequence length="767" mass="83677">MGTRGIAQVAPTAGQVALNAYIYGYGGHSLVTPHAALKQLWWTDDRIDAKVTRAFVVSKLRGEEREFLDRPLAFGEGLTDDTYMEWILERAKRLFMILTEIGVPDQIFGCIDDGWDDDELPIPLDEVHRLELAYDEDEALNKRFYGTQFVYLLRELQRGAHIDYGPKEHIPMEYVNTLPPAVSLQSWDRVHFPERPEDIFVRRKFPLTDKETGQNLHDIFRKDVLKAQGLRHEHIATTWASYTSQDSGYVLSDFVAEHTLRTFIDHRTPMQFVRIPMHERPMLLLEWMHCLADALAFLHRRGVAHTGIRPSNILIDHNNHIAFAEVGSLRTFRQGKKTSKTEIYEYAAPESQVCRESMTIISSPPISSMGAFSKIRKMSNGTSSSSRSSSSSTSSSTRSNSFCTANTTPATPTFSKVRSNSLTSLASTISPFPLSRPSASFRNFSRHLTSPIPSFSSTHTTTTTTTAPAPAPTSSTTPQPHILPKPTPLDPSTLRDLPTATPESSDIFSLACIYLDLLTFLLRGKTTDFVKFRSHCSSSSSVTIAPSSGNSPPRTATARAKPRPDASFHALDPSRLDAWLSHLRAESSKRPEQVFRCVPDLLRLCKRMLAQNSALRPSAGQVREVLGIALGAAGVGSHGGRRLCCEGRVWDSEGGGKAGVGMGKGVKEEKERVRSCLMGVAQEGAVAAGGRASACSRRGWGGGSCVGGAGRGSGSESGEGEGVEMDAAEAPDVPRERVGAGKEDGLAGGIGVGVKVWKKALGRVRAG</sequence>
<accession>A0AB34KPV9</accession>
<dbReference type="GeneID" id="96007873"/>
<evidence type="ECO:0000256" key="1">
    <source>
        <dbReference type="SAM" id="MobiDB-lite"/>
    </source>
</evidence>
<organism evidence="3 4">
    <name type="scientific">Cladosporium halotolerans</name>
    <dbReference type="NCBI Taxonomy" id="1052096"/>
    <lineage>
        <taxon>Eukaryota</taxon>
        <taxon>Fungi</taxon>
        <taxon>Dikarya</taxon>
        <taxon>Ascomycota</taxon>
        <taxon>Pezizomycotina</taxon>
        <taxon>Dothideomycetes</taxon>
        <taxon>Dothideomycetidae</taxon>
        <taxon>Cladosporiales</taxon>
        <taxon>Cladosporiaceae</taxon>
        <taxon>Cladosporium</taxon>
    </lineage>
</organism>
<dbReference type="PANTHER" id="PTHR44305:SF24">
    <property type="entry name" value="TYROSINE-PROTEIN KINASE C03B1.5-RELATED"/>
    <property type="match status" value="1"/>
</dbReference>
<feature type="domain" description="Protein kinase" evidence="2">
    <location>
        <begin position="134"/>
        <end position="626"/>
    </location>
</feature>
<feature type="compositionally biased region" description="Low complexity" evidence="1">
    <location>
        <begin position="379"/>
        <end position="401"/>
    </location>
</feature>
<dbReference type="Proteomes" id="UP000803884">
    <property type="component" value="Unassembled WGS sequence"/>
</dbReference>
<protein>
    <recommendedName>
        <fullName evidence="2">Protein kinase domain-containing protein</fullName>
    </recommendedName>
</protein>
<dbReference type="SUPFAM" id="SSF56112">
    <property type="entry name" value="Protein kinase-like (PK-like)"/>
    <property type="match status" value="2"/>
</dbReference>
<dbReference type="AlphaFoldDB" id="A0AB34KPV9"/>
<reference evidence="3 4" key="1">
    <citation type="journal article" date="2020" name="Microbiol. Resour. Announc.">
        <title>Draft Genome Sequence of a Cladosporium Species Isolated from the Mesophotic Ascidian Didemnum maculosum.</title>
        <authorList>
            <person name="Gioti A."/>
            <person name="Siaperas R."/>
            <person name="Nikolaivits E."/>
            <person name="Le Goff G."/>
            <person name="Ouazzani J."/>
            <person name="Kotoulas G."/>
            <person name="Topakas E."/>
        </authorList>
    </citation>
    <scope>NUCLEOTIDE SEQUENCE [LARGE SCALE GENOMIC DNA]</scope>
    <source>
        <strain evidence="3 4">TM138-S3</strain>
    </source>
</reference>
<dbReference type="InterPro" id="IPR000719">
    <property type="entry name" value="Prot_kinase_dom"/>
</dbReference>
<feature type="region of interest" description="Disordered" evidence="1">
    <location>
        <begin position="452"/>
        <end position="500"/>
    </location>
</feature>
<dbReference type="PROSITE" id="PS50011">
    <property type="entry name" value="PROTEIN_KINASE_DOM"/>
    <property type="match status" value="1"/>
</dbReference>
<feature type="region of interest" description="Disordered" evidence="1">
    <location>
        <begin position="539"/>
        <end position="566"/>
    </location>
</feature>
<feature type="compositionally biased region" description="Low complexity" evidence="1">
    <location>
        <begin position="539"/>
        <end position="548"/>
    </location>
</feature>
<dbReference type="RefSeq" id="XP_069228215.1">
    <property type="nucleotide sequence ID" value="XM_069375035.1"/>
</dbReference>
<proteinExistence type="predicted"/>